<reference evidence="1" key="2">
    <citation type="submission" date="2021-04" db="EMBL/GenBank/DDBJ databases">
        <authorList>
            <person name="Gilroy R."/>
        </authorList>
    </citation>
    <scope>NUCLEOTIDE SEQUENCE</scope>
    <source>
        <strain evidence="1">CHK33-7979</strain>
    </source>
</reference>
<dbReference type="NCBIfam" id="TIGR00022">
    <property type="entry name" value="YhcH/YjgK/YiaL family protein"/>
    <property type="match status" value="1"/>
</dbReference>
<organism evidence="1 2">
    <name type="scientific">Candidatus Intestinimonas merdavium</name>
    <dbReference type="NCBI Taxonomy" id="2838622"/>
    <lineage>
        <taxon>Bacteria</taxon>
        <taxon>Bacillati</taxon>
        <taxon>Bacillota</taxon>
        <taxon>Clostridia</taxon>
        <taxon>Eubacteriales</taxon>
        <taxon>Intestinimonas</taxon>
    </lineage>
</organism>
<sequence length="152" mass="17210">MICAKNKEALSYLGIHPNLDRALESIKPDFLESLQDGVRVELDGDRVYCTRFTYETIPLEEGFFEAHRRYLDIHLMLQGEERVDVAHPDGLTLTESREDGDFYAYQGKEDHSVVLAPGDFLVVFPGDAHRIKLQTDGPRTVSKAVFKVLIDG</sequence>
<protein>
    <submittedName>
        <fullName evidence="1">YhcH/YjgK/YiaL family protein</fullName>
    </submittedName>
</protein>
<accession>A0A9D1Z579</accession>
<dbReference type="EMBL" id="DXCX01000070">
    <property type="protein sequence ID" value="HIY73642.1"/>
    <property type="molecule type" value="Genomic_DNA"/>
</dbReference>
<reference evidence="1" key="1">
    <citation type="journal article" date="2021" name="PeerJ">
        <title>Extensive microbial diversity within the chicken gut microbiome revealed by metagenomics and culture.</title>
        <authorList>
            <person name="Gilroy R."/>
            <person name="Ravi A."/>
            <person name="Getino M."/>
            <person name="Pursley I."/>
            <person name="Horton D.L."/>
            <person name="Alikhan N.F."/>
            <person name="Baker D."/>
            <person name="Gharbi K."/>
            <person name="Hall N."/>
            <person name="Watson M."/>
            <person name="Adriaenssens E.M."/>
            <person name="Foster-Nyarko E."/>
            <person name="Jarju S."/>
            <person name="Secka A."/>
            <person name="Antonio M."/>
            <person name="Oren A."/>
            <person name="Chaudhuri R.R."/>
            <person name="La Ragione R."/>
            <person name="Hildebrand F."/>
            <person name="Pallen M.J."/>
        </authorList>
    </citation>
    <scope>NUCLEOTIDE SEQUENCE</scope>
    <source>
        <strain evidence="1">CHK33-7979</strain>
    </source>
</reference>
<dbReference type="GO" id="GO:0005829">
    <property type="term" value="C:cytosol"/>
    <property type="evidence" value="ECO:0007669"/>
    <property type="project" value="TreeGrafter"/>
</dbReference>
<dbReference type="Proteomes" id="UP000886824">
    <property type="component" value="Unassembled WGS sequence"/>
</dbReference>
<dbReference type="Pfam" id="PF04074">
    <property type="entry name" value="DUF386"/>
    <property type="match status" value="1"/>
</dbReference>
<dbReference type="AlphaFoldDB" id="A0A9D1Z579"/>
<comment type="caution">
    <text evidence="1">The sequence shown here is derived from an EMBL/GenBank/DDBJ whole genome shotgun (WGS) entry which is preliminary data.</text>
</comment>
<dbReference type="PANTHER" id="PTHR34986:SF1">
    <property type="entry name" value="PROTEIN YIAL"/>
    <property type="match status" value="1"/>
</dbReference>
<proteinExistence type="predicted"/>
<dbReference type="Gene3D" id="2.60.120.370">
    <property type="entry name" value="YhcH/YjgK/YiaL"/>
    <property type="match status" value="1"/>
</dbReference>
<evidence type="ECO:0000313" key="2">
    <source>
        <dbReference type="Proteomes" id="UP000886824"/>
    </source>
</evidence>
<dbReference type="InterPro" id="IPR004375">
    <property type="entry name" value="NanQ/TabA/YiaL"/>
</dbReference>
<name>A0A9D1Z579_9FIRM</name>
<gene>
    <name evidence="1" type="ORF">H9826_06695</name>
</gene>
<evidence type="ECO:0000313" key="1">
    <source>
        <dbReference type="EMBL" id="HIY73642.1"/>
    </source>
</evidence>
<dbReference type="InterPro" id="IPR037012">
    <property type="entry name" value="NanQ/TabA/YiaL_sf"/>
</dbReference>
<dbReference type="PANTHER" id="PTHR34986">
    <property type="entry name" value="EVOLVED BETA-GALACTOSIDASE SUBUNIT BETA"/>
    <property type="match status" value="1"/>
</dbReference>
<dbReference type="SUPFAM" id="SSF51197">
    <property type="entry name" value="Clavaminate synthase-like"/>
    <property type="match status" value="1"/>
</dbReference>